<dbReference type="InterPro" id="IPR028082">
    <property type="entry name" value="Peripla_BP_I"/>
</dbReference>
<evidence type="ECO:0000256" key="2">
    <source>
        <dbReference type="ARBA" id="ARBA00023125"/>
    </source>
</evidence>
<evidence type="ECO:0000256" key="1">
    <source>
        <dbReference type="ARBA" id="ARBA00023015"/>
    </source>
</evidence>
<dbReference type="Pfam" id="PF13377">
    <property type="entry name" value="Peripla_BP_3"/>
    <property type="match status" value="1"/>
</dbReference>
<dbReference type="PANTHER" id="PTHR30146">
    <property type="entry name" value="LACI-RELATED TRANSCRIPTIONAL REPRESSOR"/>
    <property type="match status" value="1"/>
</dbReference>
<dbReference type="GO" id="GO:0000976">
    <property type="term" value="F:transcription cis-regulatory region binding"/>
    <property type="evidence" value="ECO:0007669"/>
    <property type="project" value="TreeGrafter"/>
</dbReference>
<proteinExistence type="predicted"/>
<dbReference type="CDD" id="cd06267">
    <property type="entry name" value="PBP1_LacI_sugar_binding-like"/>
    <property type="match status" value="1"/>
</dbReference>
<dbReference type="PANTHER" id="PTHR30146:SF109">
    <property type="entry name" value="HTH-TYPE TRANSCRIPTIONAL REGULATOR GALS"/>
    <property type="match status" value="1"/>
</dbReference>
<dbReference type="SUPFAM" id="SSF53822">
    <property type="entry name" value="Periplasmic binding protein-like I"/>
    <property type="match status" value="1"/>
</dbReference>
<comment type="caution">
    <text evidence="5">The sequence shown here is derived from an EMBL/GenBank/DDBJ whole genome shotgun (WGS) entry which is preliminary data.</text>
</comment>
<dbReference type="AlphaFoldDB" id="A0A645BP40"/>
<keyword evidence="3" id="KW-0804">Transcription</keyword>
<feature type="domain" description="Transcriptional regulator LacI/GalR-like sensor" evidence="4">
    <location>
        <begin position="17"/>
        <end position="178"/>
    </location>
</feature>
<keyword evidence="1" id="KW-0805">Transcription regulation</keyword>
<gene>
    <name evidence="5" type="primary">rbsR_13</name>
    <name evidence="5" type="ORF">SDC9_114053</name>
</gene>
<evidence type="ECO:0000256" key="3">
    <source>
        <dbReference type="ARBA" id="ARBA00023163"/>
    </source>
</evidence>
<keyword evidence="2" id="KW-0238">DNA-binding</keyword>
<evidence type="ECO:0000259" key="4">
    <source>
        <dbReference type="Pfam" id="PF13377"/>
    </source>
</evidence>
<name>A0A645BP40_9ZZZZ</name>
<evidence type="ECO:0000313" key="5">
    <source>
        <dbReference type="EMBL" id="MPM67136.1"/>
    </source>
</evidence>
<organism evidence="5">
    <name type="scientific">bioreactor metagenome</name>
    <dbReference type="NCBI Taxonomy" id="1076179"/>
    <lineage>
        <taxon>unclassified sequences</taxon>
        <taxon>metagenomes</taxon>
        <taxon>ecological metagenomes</taxon>
    </lineage>
</organism>
<dbReference type="Gene3D" id="3.40.50.2300">
    <property type="match status" value="1"/>
</dbReference>
<dbReference type="InterPro" id="IPR046335">
    <property type="entry name" value="LacI/GalR-like_sensor"/>
</dbReference>
<sequence length="179" mass="20000">MNCVEIDDFQGGKLAGEYLLKKGHRKIAFLGDTDLPEYAIHPVSLRFQGFKKALQDANVELPQEFVRLAPYDQEKARQVAEELFNLPDRPTAIFAATDLQALGVIKAARQLKINVPGELAVLGFDDIDMAAFEDLTTIRQHLDESGHLAVDILMSHIENPSRPVQHSQLPFAIIERLTV</sequence>
<dbReference type="GO" id="GO:0003700">
    <property type="term" value="F:DNA-binding transcription factor activity"/>
    <property type="evidence" value="ECO:0007669"/>
    <property type="project" value="TreeGrafter"/>
</dbReference>
<reference evidence="5" key="1">
    <citation type="submission" date="2019-08" db="EMBL/GenBank/DDBJ databases">
        <authorList>
            <person name="Kucharzyk K."/>
            <person name="Murdoch R.W."/>
            <person name="Higgins S."/>
            <person name="Loffler F."/>
        </authorList>
    </citation>
    <scope>NUCLEOTIDE SEQUENCE</scope>
</reference>
<protein>
    <submittedName>
        <fullName evidence="5">Ribose operon repressor</fullName>
    </submittedName>
</protein>
<dbReference type="EMBL" id="VSSQ01021509">
    <property type="protein sequence ID" value="MPM67136.1"/>
    <property type="molecule type" value="Genomic_DNA"/>
</dbReference>
<accession>A0A645BP40</accession>